<dbReference type="InterPro" id="IPR052099">
    <property type="entry name" value="Regulatory_TF_Diverse"/>
</dbReference>
<feature type="region of interest" description="Disordered" evidence="1">
    <location>
        <begin position="181"/>
        <end position="227"/>
    </location>
</feature>
<evidence type="ECO:0000256" key="1">
    <source>
        <dbReference type="SAM" id="MobiDB-lite"/>
    </source>
</evidence>
<feature type="compositionally biased region" description="Polar residues" evidence="1">
    <location>
        <begin position="65"/>
        <end position="90"/>
    </location>
</feature>
<proteinExistence type="predicted"/>
<dbReference type="Proteomes" id="UP001182556">
    <property type="component" value="Unassembled WGS sequence"/>
</dbReference>
<feature type="compositionally biased region" description="Basic and acidic residues" evidence="1">
    <location>
        <begin position="198"/>
        <end position="209"/>
    </location>
</feature>
<reference evidence="2" key="1">
    <citation type="submission" date="2023-02" db="EMBL/GenBank/DDBJ databases">
        <title>Identification and recombinant expression of a fungal hydrolase from Papiliotrema laurentii that hydrolyzes apple cutin and clears colloidal polyester polyurethane.</title>
        <authorList>
            <consortium name="DOE Joint Genome Institute"/>
            <person name="Roman V.A."/>
            <person name="Bojanowski C."/>
            <person name="Crable B.R."/>
            <person name="Wagner D.N."/>
            <person name="Hung C.S."/>
            <person name="Nadeau L.J."/>
            <person name="Schratz L."/>
            <person name="Haridas S."/>
            <person name="Pangilinan J."/>
            <person name="Lipzen A."/>
            <person name="Na H."/>
            <person name="Yan M."/>
            <person name="Ng V."/>
            <person name="Grigoriev I.V."/>
            <person name="Spatafora J.W."/>
            <person name="Barlow D."/>
            <person name="Biffinger J."/>
            <person name="Kelley-Loughnane N."/>
            <person name="Varaljay V.A."/>
            <person name="Crookes-Goodson W.J."/>
        </authorList>
    </citation>
    <scope>NUCLEOTIDE SEQUENCE</scope>
    <source>
        <strain evidence="2">5307AH</strain>
    </source>
</reference>
<feature type="region of interest" description="Disordered" evidence="1">
    <location>
        <begin position="55"/>
        <end position="90"/>
    </location>
</feature>
<name>A0AAD9FMB8_PAPLA</name>
<keyword evidence="3" id="KW-1185">Reference proteome</keyword>
<evidence type="ECO:0000313" key="2">
    <source>
        <dbReference type="EMBL" id="KAK1921794.1"/>
    </source>
</evidence>
<gene>
    <name evidence="2" type="ORF">DB88DRAFT_499229</name>
</gene>
<dbReference type="EMBL" id="JAODAN010000010">
    <property type="protein sequence ID" value="KAK1921794.1"/>
    <property type="molecule type" value="Genomic_DNA"/>
</dbReference>
<accession>A0AAD9FMB8</accession>
<dbReference type="Gene3D" id="4.10.280.10">
    <property type="entry name" value="Helix-loop-helix DNA-binding domain"/>
    <property type="match status" value="1"/>
</dbReference>
<dbReference type="PANTHER" id="PTHR47336">
    <property type="entry name" value="TRANSCRIPTION FACTOR HMS1-RELATED"/>
    <property type="match status" value="1"/>
</dbReference>
<dbReference type="GO" id="GO:0046983">
    <property type="term" value="F:protein dimerization activity"/>
    <property type="evidence" value="ECO:0007669"/>
    <property type="project" value="InterPro"/>
</dbReference>
<dbReference type="CDD" id="cd11395">
    <property type="entry name" value="bHLHzip_SREBP_like"/>
    <property type="match status" value="1"/>
</dbReference>
<organism evidence="2 3">
    <name type="scientific">Papiliotrema laurentii</name>
    <name type="common">Cryptococcus laurentii</name>
    <dbReference type="NCBI Taxonomy" id="5418"/>
    <lineage>
        <taxon>Eukaryota</taxon>
        <taxon>Fungi</taxon>
        <taxon>Dikarya</taxon>
        <taxon>Basidiomycota</taxon>
        <taxon>Agaricomycotina</taxon>
        <taxon>Tremellomycetes</taxon>
        <taxon>Tremellales</taxon>
        <taxon>Rhynchogastremaceae</taxon>
        <taxon>Papiliotrema</taxon>
    </lineage>
</organism>
<evidence type="ECO:0008006" key="4">
    <source>
        <dbReference type="Google" id="ProtNLM"/>
    </source>
</evidence>
<protein>
    <recommendedName>
        <fullName evidence="4">BHLH domain-containing protein</fullName>
    </recommendedName>
</protein>
<dbReference type="AlphaFoldDB" id="A0AAD9FMB8"/>
<dbReference type="InterPro" id="IPR036638">
    <property type="entry name" value="HLH_DNA-bd_sf"/>
</dbReference>
<evidence type="ECO:0000313" key="3">
    <source>
        <dbReference type="Proteomes" id="UP001182556"/>
    </source>
</evidence>
<sequence>MTSMFDSGTVNPENLFDYDQASISPNNPLYPADIFNLAQDPLTAQALGSELHAQHPYLSRPPSLSPASQSSNLLQLPHSPHSTASPRSVFSTSTTDDILLNNSFSSSELDQLLYQTDFNDISKSNQTFFLPQDHLGGAYDGVNLFDLVNSEAALTGQNDGAPQPFDQWNTTMNQAPIQITPAPTTAPARKTKGPTARAKSDSPAEDRTVGKHNKTERRYRQKVQAAQTDLRDAVPALRVLYGTSTEEQKRTTDIRAADGTVDGLGEFNRPNASAKTTIFIGARLYIEHLQRQVASLQRRVNELEDFRAAVAGPENHRQWKEDFEMREALIRAATVIKTEDESFDEDDESGEEAPKKKKARVTKAKKSDVRSFAAFAVTFSVVPSFFRSATQSEEVSHIYQPATTAEVFQRLPLITAQHATRLLARALPSAFVPSPTLLVEWTWRVMLAIVLAAVVRPILRRFMRGQQHVVPLGGYPLLKDMARAVTRQADKSDVATSLQLAADVVGGVTRISPIARYHLALRVDLIANDAQSLALLAILQPTFPLLRSPVDVWSAAKAAITTETPTALRQVLALDLDEAKRALQILPPTSSPITAMAEQITLVHLNDLFSRFFVQIVDAATASGQEVPGSVQALLHNLETRHVGNDLRHSLFDKEIRGVIAGVPRGTAAHALGLVLIGLWGLLTGPLPSAQAALASALAAEEVKGVGASLRSVGALRELLYPGSGITEPVIATLPGNAVTIDKLALVCIHFIQLLATTTPVKPTTSRVERLSESRRVQKVTSDIRLVLTQTSFVGMDEDVEIESFEKARARLVTVLSQVGRRAAGRASGADLDSGIEGDGEEL</sequence>
<feature type="compositionally biased region" description="Basic residues" evidence="1">
    <location>
        <begin position="210"/>
        <end position="221"/>
    </location>
</feature>
<dbReference type="PANTHER" id="PTHR47336:SF2">
    <property type="entry name" value="TRANSCRIPTION FACTOR HMS1-RELATED"/>
    <property type="match status" value="1"/>
</dbReference>
<feature type="compositionally biased region" description="Low complexity" evidence="1">
    <location>
        <begin position="181"/>
        <end position="196"/>
    </location>
</feature>
<dbReference type="SUPFAM" id="SSF47459">
    <property type="entry name" value="HLH, helix-loop-helix DNA-binding domain"/>
    <property type="match status" value="1"/>
</dbReference>
<feature type="compositionally biased region" description="Acidic residues" evidence="1">
    <location>
        <begin position="341"/>
        <end position="351"/>
    </location>
</feature>
<comment type="caution">
    <text evidence="2">The sequence shown here is derived from an EMBL/GenBank/DDBJ whole genome shotgun (WGS) entry which is preliminary data.</text>
</comment>
<feature type="region of interest" description="Disordered" evidence="1">
    <location>
        <begin position="340"/>
        <end position="360"/>
    </location>
</feature>